<evidence type="ECO:0000313" key="3">
    <source>
        <dbReference type="Proteomes" id="UP001500831"/>
    </source>
</evidence>
<gene>
    <name evidence="2" type="ORF">GCM10010517_41610</name>
</gene>
<comment type="caution">
    <text evidence="2">The sequence shown here is derived from an EMBL/GenBank/DDBJ whole genome shotgun (WGS) entry which is preliminary data.</text>
</comment>
<feature type="region of interest" description="Disordered" evidence="1">
    <location>
        <begin position="79"/>
        <end position="123"/>
    </location>
</feature>
<sequence>MGKSPVDHFVPQDSGTDGDAVLLQGVDGGEPARLQHDAPGDLRLASERMPLTAWRDGDPALPAEFHHCDDVVDVVRPDHCGRPASDETAEVPGHVLKGMRSDGQGAAETFSEQAQRIARRRRL</sequence>
<evidence type="ECO:0000313" key="2">
    <source>
        <dbReference type="EMBL" id="GAA2879348.1"/>
    </source>
</evidence>
<accession>A0ABN3W0F2</accession>
<evidence type="ECO:0000256" key="1">
    <source>
        <dbReference type="SAM" id="MobiDB-lite"/>
    </source>
</evidence>
<protein>
    <submittedName>
        <fullName evidence="2">Uncharacterized protein</fullName>
    </submittedName>
</protein>
<organism evidence="2 3">
    <name type="scientific">Streptosporangium fragile</name>
    <dbReference type="NCBI Taxonomy" id="46186"/>
    <lineage>
        <taxon>Bacteria</taxon>
        <taxon>Bacillati</taxon>
        <taxon>Actinomycetota</taxon>
        <taxon>Actinomycetes</taxon>
        <taxon>Streptosporangiales</taxon>
        <taxon>Streptosporangiaceae</taxon>
        <taxon>Streptosporangium</taxon>
    </lineage>
</organism>
<name>A0ABN3W0F2_9ACTN</name>
<proteinExistence type="predicted"/>
<reference evidence="2 3" key="1">
    <citation type="journal article" date="2019" name="Int. J. Syst. Evol. Microbiol.">
        <title>The Global Catalogue of Microorganisms (GCM) 10K type strain sequencing project: providing services to taxonomists for standard genome sequencing and annotation.</title>
        <authorList>
            <consortium name="The Broad Institute Genomics Platform"/>
            <consortium name="The Broad Institute Genome Sequencing Center for Infectious Disease"/>
            <person name="Wu L."/>
            <person name="Ma J."/>
        </authorList>
    </citation>
    <scope>NUCLEOTIDE SEQUENCE [LARGE SCALE GENOMIC DNA]</scope>
    <source>
        <strain evidence="2 3">JCM 6242</strain>
    </source>
</reference>
<keyword evidence="3" id="KW-1185">Reference proteome</keyword>
<dbReference type="EMBL" id="BAAAVI010000029">
    <property type="protein sequence ID" value="GAA2879348.1"/>
    <property type="molecule type" value="Genomic_DNA"/>
</dbReference>
<dbReference type="Proteomes" id="UP001500831">
    <property type="component" value="Unassembled WGS sequence"/>
</dbReference>